<reference evidence="1" key="1">
    <citation type="submission" date="2018-05" db="EMBL/GenBank/DDBJ databases">
        <authorList>
            <person name="Lanie J.A."/>
            <person name="Ng W.-L."/>
            <person name="Kazmierczak K.M."/>
            <person name="Andrzejewski T.M."/>
            <person name="Davidsen T.M."/>
            <person name="Wayne K.J."/>
            <person name="Tettelin H."/>
            <person name="Glass J.I."/>
            <person name="Rusch D."/>
            <person name="Podicherti R."/>
            <person name="Tsui H.-C.T."/>
            <person name="Winkler M.E."/>
        </authorList>
    </citation>
    <scope>NUCLEOTIDE SEQUENCE</scope>
</reference>
<gene>
    <name evidence="1" type="ORF">METZ01_LOCUS515534</name>
</gene>
<dbReference type="AlphaFoldDB" id="A0A383F2D1"/>
<sequence>MPRDFKYSKLIRTGSSGSRIPRSCSTGLPLNGRAFDYFKDSIPSPISHAQLLQTDIFHHQVKGWRASSIFVDVCNWIFFTCIKPLHI</sequence>
<evidence type="ECO:0000313" key="1">
    <source>
        <dbReference type="EMBL" id="SVE62680.1"/>
    </source>
</evidence>
<organism evidence="1">
    <name type="scientific">marine metagenome</name>
    <dbReference type="NCBI Taxonomy" id="408172"/>
    <lineage>
        <taxon>unclassified sequences</taxon>
        <taxon>metagenomes</taxon>
        <taxon>ecological metagenomes</taxon>
    </lineage>
</organism>
<name>A0A383F2D1_9ZZZZ</name>
<proteinExistence type="predicted"/>
<dbReference type="EMBL" id="UINC01230522">
    <property type="protein sequence ID" value="SVE62680.1"/>
    <property type="molecule type" value="Genomic_DNA"/>
</dbReference>
<protein>
    <submittedName>
        <fullName evidence="1">Uncharacterized protein</fullName>
    </submittedName>
</protein>
<accession>A0A383F2D1</accession>